<dbReference type="GO" id="GO:0004518">
    <property type="term" value="F:nuclease activity"/>
    <property type="evidence" value="ECO:0007669"/>
    <property type="project" value="InterPro"/>
</dbReference>
<dbReference type="SUPFAM" id="SSF103256">
    <property type="entry name" value="Hypothetical protein TM0160"/>
    <property type="match status" value="1"/>
</dbReference>
<reference evidence="2 3" key="1">
    <citation type="submission" date="2016-10" db="EMBL/GenBank/DDBJ databases">
        <authorList>
            <person name="de Groot N.N."/>
        </authorList>
    </citation>
    <scope>NUCLEOTIDE SEQUENCE [LARGE SCALE GENOMIC DNA]</scope>
    <source>
        <strain evidence="2 3">DSM 9990</strain>
    </source>
</reference>
<name>A0A1I4V2E3_9BACT</name>
<dbReference type="AlphaFoldDB" id="A0A1I4V2E3"/>
<feature type="domain" description="BFN" evidence="1">
    <location>
        <begin position="6"/>
        <end position="137"/>
    </location>
</feature>
<dbReference type="InterPro" id="IPR036104">
    <property type="entry name" value="BFN_sf"/>
</dbReference>
<dbReference type="PROSITE" id="PS51658">
    <property type="entry name" value="BFN"/>
    <property type="match status" value="1"/>
</dbReference>
<dbReference type="Proteomes" id="UP000199611">
    <property type="component" value="Unassembled WGS sequence"/>
</dbReference>
<dbReference type="EMBL" id="FOUU01000007">
    <property type="protein sequence ID" value="SFM95150.1"/>
    <property type="molecule type" value="Genomic_DNA"/>
</dbReference>
<dbReference type="STRING" id="39841.SAMN05660836_02097"/>
<keyword evidence="3" id="KW-1185">Reference proteome</keyword>
<evidence type="ECO:0000259" key="1">
    <source>
        <dbReference type="PROSITE" id="PS51658"/>
    </source>
</evidence>
<accession>A0A1I4V2E3</accession>
<gene>
    <name evidence="2" type="ORF">SAMN05660836_02097</name>
</gene>
<sequence>MEQIEFVETKEVYIKTDRLQGNMVVLKETEDSPYYFVMFVGDAEITAIAKEKGFVDPKRPLTHDLYLTILHQAGVTFEKIEIYDLRENTFYAKVYANIGGEQRIFDSRPSDAVALALHEKIPILVNRKLMHKELTPEEMKEYEEIVKTVKF</sequence>
<dbReference type="InterPro" id="IPR003729">
    <property type="entry name" value="Bi_nuclease_dom"/>
</dbReference>
<dbReference type="PANTHER" id="PTHR15160">
    <property type="entry name" value="VON HIPPEL-LINDAU PROTEIN"/>
    <property type="match status" value="1"/>
</dbReference>
<proteinExistence type="predicted"/>
<dbReference type="OrthoDB" id="5509516at2"/>
<evidence type="ECO:0000313" key="3">
    <source>
        <dbReference type="Proteomes" id="UP000199611"/>
    </source>
</evidence>
<organism evidence="2 3">
    <name type="scientific">Thermodesulforhabdus norvegica</name>
    <dbReference type="NCBI Taxonomy" id="39841"/>
    <lineage>
        <taxon>Bacteria</taxon>
        <taxon>Pseudomonadati</taxon>
        <taxon>Thermodesulfobacteriota</taxon>
        <taxon>Syntrophobacteria</taxon>
        <taxon>Syntrophobacterales</taxon>
        <taxon>Thermodesulforhabdaceae</taxon>
        <taxon>Thermodesulforhabdus</taxon>
    </lineage>
</organism>
<dbReference type="Gene3D" id="3.10.690.10">
    <property type="entry name" value="Bifunctional nuclease domain"/>
    <property type="match status" value="1"/>
</dbReference>
<protein>
    <recommendedName>
        <fullName evidence="1">BFN domain-containing protein</fullName>
    </recommendedName>
</protein>
<dbReference type="Pfam" id="PF02577">
    <property type="entry name" value="BFN_dom"/>
    <property type="match status" value="1"/>
</dbReference>
<evidence type="ECO:0000313" key="2">
    <source>
        <dbReference type="EMBL" id="SFM95150.1"/>
    </source>
</evidence>
<dbReference type="RefSeq" id="WP_093395618.1">
    <property type="nucleotide sequence ID" value="NZ_FOUU01000007.1"/>
</dbReference>
<dbReference type="PANTHER" id="PTHR15160:SF1">
    <property type="entry name" value="VON HIPPEL-LINDAU DISEASE TUMOR SUPPRESSOR"/>
    <property type="match status" value="1"/>
</dbReference>